<dbReference type="Pfam" id="PF12624">
    <property type="entry name" value="VPS13_N"/>
    <property type="match status" value="1"/>
</dbReference>
<evidence type="ECO:0000313" key="7">
    <source>
        <dbReference type="Proteomes" id="UP000813462"/>
    </source>
</evidence>
<feature type="region of interest" description="Disordered" evidence="4">
    <location>
        <begin position="1726"/>
        <end position="1748"/>
    </location>
</feature>
<dbReference type="GO" id="GO:0006869">
    <property type="term" value="P:lipid transport"/>
    <property type="evidence" value="ECO:0007669"/>
    <property type="project" value="UniProtKB-KW"/>
</dbReference>
<proteinExistence type="inferred from homology"/>
<feature type="compositionally biased region" description="Polar residues" evidence="4">
    <location>
        <begin position="1726"/>
        <end position="1744"/>
    </location>
</feature>
<comment type="similarity">
    <text evidence="1">Belongs to the VPS13 family.</text>
</comment>
<dbReference type="PANTHER" id="PTHR45523">
    <property type="entry name" value="TETRATRICOPEPTIDE REPEAT (TPR)-CONTAINING PROTEIN-RELATED"/>
    <property type="match status" value="1"/>
</dbReference>
<dbReference type="SMART" id="SM00233">
    <property type="entry name" value="PH"/>
    <property type="match status" value="1"/>
</dbReference>
<dbReference type="InterPro" id="IPR035892">
    <property type="entry name" value="C2_domain_sf"/>
</dbReference>
<dbReference type="PANTHER" id="PTHR45523:SF2">
    <property type="entry name" value="OS02G0470600 PROTEIN"/>
    <property type="match status" value="1"/>
</dbReference>
<dbReference type="Pfam" id="PF00168">
    <property type="entry name" value="C2"/>
    <property type="match status" value="1"/>
</dbReference>
<dbReference type="CDD" id="cd00821">
    <property type="entry name" value="PH"/>
    <property type="match status" value="1"/>
</dbReference>
<feature type="region of interest" description="Disordered" evidence="4">
    <location>
        <begin position="4328"/>
        <end position="4350"/>
    </location>
</feature>
<dbReference type="InterPro" id="IPR009543">
    <property type="entry name" value="VPS13_VAB"/>
</dbReference>
<feature type="region of interest" description="Disordered" evidence="4">
    <location>
        <begin position="1245"/>
        <end position="1265"/>
    </location>
</feature>
<dbReference type="InterPro" id="IPR009291">
    <property type="entry name" value="Vps62"/>
</dbReference>
<keyword evidence="3" id="KW-0445">Lipid transport</keyword>
<evidence type="ECO:0000256" key="4">
    <source>
        <dbReference type="SAM" id="MobiDB-lite"/>
    </source>
</evidence>
<feature type="region of interest" description="Disordered" evidence="4">
    <location>
        <begin position="3734"/>
        <end position="3759"/>
    </location>
</feature>
<sequence>MKRKMYRGEIIEGSATRGVGVGVVKCPPPPELRDPRGLIEALSPKQEVLHLLRRYLGEYVHGLSAEALRISVWKGDVVLKDLKLKAEALNSLKLPVTVKAGFVGTITLKVVPWKSLGKEPVIVLIDRVFVLANPASDGPTLNVDIPFTEKHLSEEDREKLFEAKLQQIEEAESATLEAMSKSKQGSPPSGNSWLGSLIATIIGNLKITISNVHIRYEDTVSNPGHPFSSGVTLAKLAAVTMDEQGNETFDTGGALDKLRKSLQLERLAMYHDSDSIPWKIDKGWEDLSPKEWVEVCSYVMVIFEDGINERSADCEPLSKWAVDRKYLVSPINGVLKYHRLGNQEKTDPEVPFEKASLTLSDVSLTITEAQYHDWIKLLEVVSRYKTYVEVSHLRPGVSVSQDPNLWWHYAAQAGLQQKKMCYRFSWDRIRHLCQLRRRYIQLYAASVQHLSNNNNAEIREIEKDLDSKVILLWRLLAHAKVESLKSREAEELRRSTKKGWFSFSWRTPSEEAAVGDTSEGSKLLEERLTKEEWQAINKLVSYQPDDELTSHSGKDMQNMIQFLAIVSIGRAAARIISVNQTEIVCGRFEQLQVSTKFKHRSTHCDVLLKYYGLSAPEGSLAESVYSEQKVNALAASFVRSPVGEKVDWRLSATISPCHVTVLMESCDRFLEFVKRSNAVSPTVALETATALQMKIEKVTRRAQEQFQMVLEEQSRFALDIDFDAPKVRVPIRTPGSSKCDSHFLVDFGHFTLHTRDTEIDEHRQNLYSRFYISGRDIAAFFTDCASDCERCTLVASNYQPNGSPRSEKVGIFYSLIDRCGMAVLVDQIKVPYPNYPSTRISIQVPNLGVHFSPSRYCRLIDLLNIFYGTMETCSQPTVDNAQALCTLWSSSDLATDARILVWRGIGNSVATWQPCFLVLSGLYLYVLESEKSQSYQRYSSMAGRQVFEVPPTNIGGSSFCIAMSHRGLDIQKALESSSTWIVEFRDEEEKAIWLKRLVKATYQASEPPSVNVLGKTNDHASDFAEPQTPSIKTAELVINGALMETKFFLYGKTGDKIDDKLDETLIIEVHADGGKVHMSCRDGDLTVKMKLHSLKIKDELQGRLSTGPQYLACSVQGSDDIFSSSGSIDPHGKEMCTAPHEDDDTFTDALPEFISFSDAQFSDITAFGTIGDVRDSSEMFYEAEGSNYSDFVSVIFLTRSPSSHDYDGIDTQMSVRMSKLEFFCNRPTLVALIGFSLDLSPVNAASSTDTPTVSEDKSLTNREKNEESRRVKGLLGYGKGRVVFYLNMNVDSVSVFLNKEDGSPLAMLVQESFLLDLKVHPSSLSIEGTLGNFRLCDMSIGTEHCWGWLCDIRNPGVESLIKFKFNSYSAEDDDYDGYDYSLCGRLSAVRIVFLYRFVQEITAYFMELATPHTEEAIKLVDKVGDFEWLIQKYEIDGATALKLDLSLDTPMIIVPRNSTSKDGCDTDWTDVDEFLKLAVMLMVMSVVITVSTHIFCHGRYIGILQSFIQLDLDQLQVSNEFSWHGSAETDPSAVHIDVLHAEILGINMSVGINGHIGKPMIREGKGLDIYVRRSLRDVFKKVPTLSLEVKVALLHGVMSDKEYKVILDCVYMNLYEEPRLPPSFRGGKSGSKDTIRLLVDKVNLNSQIILSRNVTIMVVIVEQALLELYNGIQESPLAHIALEGLWVSYRMTSSSETDLYVTIPKFSILDIRPDTKPEMRLMLGSSTDASRQATGNLPFSSNRGSFRRTESEDGLHMDLPISTMFLMDYRWRKSSQSFVVRFQQPRVLVVPDFLVAVGEFFVPALRTITGREETMDPKNDPLTGNNSIVLSEPIYKQREDVVHLSPTRQLVADFSGLDEYTYDGCGKTICLSEETDVKDFDWLRFQPIIIIGHGKRLRFVNVKIENGTLLRKYTYLSNDSSCSVSFDDGVDIVLLETSTSDDDKGKVESMHESSDNISISSQCDPNRVPSFTFETQVVSPEFTFYDGTKSSLDDSSYGEKLLRAKLDLSFMYASKENDTWMRALVKDLSIEAGSGLVLLDPVDISGGYTSVKEKTNMSLISTNICIHLSLGAISLILNLQSQASAALQFGNAIPLAPCTHFDRLWVSPKENGPCYNLTFWRPRAPSNYVILGDCVTSRNAFNRPIPPSQAVMAVNNAYGRVRKPIGFNLIGLFSDILGFNGGKGLSDVDGDCSLWMPVAPPGYTALGFVVNIGNQAPPNHIVYCIRSDLVTSTTYSECIFRSPSNPQFVSGFSIWRLDNVLGSFSAHSSTECPSKGYGLNYLLWNSYRNHSSTKQSAPNLTFDKDYGSQHTSNQSANSPGWDIIRSISKATGCYMSTPNFERIWWDKGSDIRRPVSIWRPIARPGYAILGDCLTEGLEPPALGIIFKADNPEISAKPVQFTKVSHIVGKGFDEVFFWYPIAPPGYASLGCMVSRTDEAPSLDMLCCPRMDLVNQANILETPISRSSSSRASHCWSIWKVENQACTFLARGDLKKPSSRLAYTIGDSVKPKTRENITAEVKLRCFSLTVLDSLCGMMTPLFDTTVTNIKLATHGGLDAMNAVLISSIAASTFNAQLEAWEPLVEPFDGIFKFETYDTNSQPPSKLGKRVRIAATSILNINVSAAGIETFVGGSLSWRRQLELEQKAIKLNEEATGQRRDGGNETCSALDEDDFQTLVVENKLGCDIYVKKVEQNSDRVDQLHHGDCVSVWIPPPRFSDRLNVADESREARNYVAIQILEAKGLPIMDDGNSHDFFCALRLVVENQATDQQKLFPQSARTKCVKPLISKTGDLDEGTAKWNELFIFEVPRKGQAKLEVEVTNLAAKAGKGEVVGALSFSVGHGVSTLRKVSSVRMLHQAHESQNTISYPLKRKVQHNTSEELHEYGCLLVSSSYFERKSTPNFQRDTGTKNVGDRDIGFWVGPSPKGGWESIRSFLPLSVVPKSLQSDFIAMEVVMKNGKKHAIFRSLATIINESDIMLDFSVCNVSLIHGHNPNLESRNNVVEEIFQNQFYNASSGWGNNWSGFRGDDPGNWSTRDFSHSSRDFFEPPLPPGWRWASTWTIDKSQFVDKDGWAYGPDLHSLKWPPTSSKSSTKSAFDVVRRRRWVRTRQQIPNQGINNFNSDLSSIGPRDSAVLPWRSTSRDSDLCLQVRPSVDHYQPPYSWGYAVVVGKDQMLMEHASLSKQYSLKHENKLSASIFKLNQLEKKDILLCCSSKGSKQFWLSIGTDASILHTELNAPVYDWKISVNSPMKLENRLPCPAEFTILEKTKEGNYDEAQHGKITSRGSVHVYSADIRKPIYLTLLVEGGWVMEKGPVLVLNLSSNDHVSSFWMVHPQSKRRLRVRIERDMGGTTAAPKTIRFFVPYWIINNSSLSLAYRVVEVEPMDNADMDSQMLSRAVKSAKMVLKNPSNSMERRHSTPRRNIQVLEVIEDTSPTPSMLSPQDNAGRSGVMLFQSQKDAYVSPRVGISVALHHSEIYSPGISLLELENKERVDVKAFGSDGSYYKLSARLNMTSDRTKVVHLQPHALFINRFGYSLCLQQCDTQSMTWIHPTDYAKPFCWQSSSKVELLKLRVNGYKWSTTFSVCHEGVMRICLRKDIGDDQLQLRIAVRSGAKNSSYEVIFRPNSSSSPYRIENRSMFLPIRFRQVDGSNDSWQFLFPNSAASFLWEDLGRRQLLELLPDGTDPMKSLKYDIDEITDHQPIHVATGASRALRVTILKEEKTNVVKISDWMPDSEPIRTLSRKDSSMSQLSIKDPEHQPTQSISGCEFHVIVELAELGLSIIDHTPEEILYLSVQNLFLAYSTGLGSGISRFKLRMHGLQVDNQLPLTPTPVLFRPQKVGDETEYVLKFSMTMQSNGSVDLRVYPFIGFQGPESSAFLINIHEPIIWRLHEMIQQVNLSRLQETQTTVVSVDPIIEIGVLSISEVRLKVSMAMSPSQRPRGVLGFWASLMTALGNTENMQVRINQRFHENVCMRQSSMISFAISNIRKDLLGQPLQLLSGVDILGNASSALGHMSKGMAALSMDKKFIQSRQRQENKGVEAFGDVIREGGGALAKGLFRGVTGILTKPLEGAKSSGVEGFVQGVGKGIIGAAAQPVSGVLDLLSKTTEGANAMRMKIAAAITSDEQLLRRRFPRVVGGDNLLRPYDEYKAQGQVILQLAESGSFFSQVDLFKVRGKFALSDAYEDHFLLPKGKILAVTHRRAILLQQPSHIIAQRKFSPARDPCSIMWDVLWDDLATMELTHGKKDQPRSPPSRLILYLRSTELKEQVRVIKCIPETHQSLEVYSSIEQAMYTYGPNQSKGLLKKKVTKPYSPIADDPSAEVVPKEGMGVWSPQQLPPLVPQSSTFGSRSHG</sequence>
<dbReference type="CDD" id="cd00030">
    <property type="entry name" value="C2"/>
    <property type="match status" value="1"/>
</dbReference>
<evidence type="ECO:0000256" key="2">
    <source>
        <dbReference type="ARBA" id="ARBA00022448"/>
    </source>
</evidence>
<dbReference type="PROSITE" id="PS50004">
    <property type="entry name" value="C2"/>
    <property type="match status" value="1"/>
</dbReference>
<keyword evidence="2" id="KW-0813">Transport</keyword>
<evidence type="ECO:0000259" key="5">
    <source>
        <dbReference type="PROSITE" id="PS50004"/>
    </source>
</evidence>
<reference evidence="6" key="1">
    <citation type="journal article" date="2021" name="Front. Plant Sci.">
        <title>Chromosome-Scale Genome Assembly for Chinese Sour Jujube and Insights Into Its Genome Evolution and Domestication Signature.</title>
        <authorList>
            <person name="Shen L.-Y."/>
            <person name="Luo H."/>
            <person name="Wang X.-L."/>
            <person name="Wang X.-M."/>
            <person name="Qiu X.-J."/>
            <person name="Liu H."/>
            <person name="Zhou S.-S."/>
            <person name="Jia K.-H."/>
            <person name="Nie S."/>
            <person name="Bao Y.-T."/>
            <person name="Zhang R.-G."/>
            <person name="Yun Q.-Z."/>
            <person name="Chai Y.-H."/>
            <person name="Lu J.-Y."/>
            <person name="Li Y."/>
            <person name="Zhao S.-W."/>
            <person name="Mao J.-F."/>
            <person name="Jia S.-G."/>
            <person name="Mao Y.-M."/>
        </authorList>
    </citation>
    <scope>NUCLEOTIDE SEQUENCE</scope>
    <source>
        <strain evidence="6">AT0</strain>
        <tissue evidence="6">Leaf</tissue>
    </source>
</reference>
<dbReference type="InterPro" id="IPR056748">
    <property type="entry name" value="VPS13-like_C"/>
</dbReference>
<evidence type="ECO:0000256" key="1">
    <source>
        <dbReference type="ARBA" id="ARBA00006545"/>
    </source>
</evidence>
<dbReference type="InterPro" id="IPR001849">
    <property type="entry name" value="PH_domain"/>
</dbReference>
<gene>
    <name evidence="6" type="ORF">FEM48_Zijuj12G0209700</name>
</gene>
<dbReference type="SUPFAM" id="SSF49562">
    <property type="entry name" value="C2 domain (Calcium/lipid-binding domain, CaLB)"/>
    <property type="match status" value="1"/>
</dbReference>
<dbReference type="Pfam" id="PF25037">
    <property type="entry name" value="VPS13_C"/>
    <property type="match status" value="1"/>
</dbReference>
<protein>
    <recommendedName>
        <fullName evidence="5">C2 domain-containing protein</fullName>
    </recommendedName>
</protein>
<dbReference type="EMBL" id="JAEACU010000012">
    <property type="protein sequence ID" value="KAH7513526.1"/>
    <property type="molecule type" value="Genomic_DNA"/>
</dbReference>
<feature type="compositionally biased region" description="Polar residues" evidence="4">
    <location>
        <begin position="2308"/>
        <end position="2318"/>
    </location>
</feature>
<feature type="region of interest" description="Disordered" evidence="4">
    <location>
        <begin position="2295"/>
        <end position="2318"/>
    </location>
</feature>
<feature type="domain" description="C2" evidence="5">
    <location>
        <begin position="2709"/>
        <end position="2858"/>
    </location>
</feature>
<evidence type="ECO:0000313" key="6">
    <source>
        <dbReference type="EMBL" id="KAH7513526.1"/>
    </source>
</evidence>
<dbReference type="Pfam" id="PF25036">
    <property type="entry name" value="VPS13_VAB"/>
    <property type="match status" value="1"/>
</dbReference>
<evidence type="ECO:0000256" key="3">
    <source>
        <dbReference type="ARBA" id="ARBA00023055"/>
    </source>
</evidence>
<dbReference type="Gene3D" id="2.60.40.150">
    <property type="entry name" value="C2 domain"/>
    <property type="match status" value="1"/>
</dbReference>
<dbReference type="Proteomes" id="UP000813462">
    <property type="component" value="Unassembled WGS sequence"/>
</dbReference>
<dbReference type="SUPFAM" id="SSF50729">
    <property type="entry name" value="PH domain-like"/>
    <property type="match status" value="1"/>
</dbReference>
<feature type="compositionally biased region" description="Basic and acidic residues" evidence="4">
    <location>
        <begin position="1254"/>
        <end position="1265"/>
    </location>
</feature>
<comment type="caution">
    <text evidence="6">The sequence shown here is derived from an EMBL/GenBank/DDBJ whole genome shotgun (WGS) entry which is preliminary data.</text>
</comment>
<organism evidence="6 7">
    <name type="scientific">Ziziphus jujuba var. spinosa</name>
    <dbReference type="NCBI Taxonomy" id="714518"/>
    <lineage>
        <taxon>Eukaryota</taxon>
        <taxon>Viridiplantae</taxon>
        <taxon>Streptophyta</taxon>
        <taxon>Embryophyta</taxon>
        <taxon>Tracheophyta</taxon>
        <taxon>Spermatophyta</taxon>
        <taxon>Magnoliopsida</taxon>
        <taxon>eudicotyledons</taxon>
        <taxon>Gunneridae</taxon>
        <taxon>Pentapetalae</taxon>
        <taxon>rosids</taxon>
        <taxon>fabids</taxon>
        <taxon>Rosales</taxon>
        <taxon>Rhamnaceae</taxon>
        <taxon>Paliureae</taxon>
        <taxon>Ziziphus</taxon>
    </lineage>
</organism>
<dbReference type="Pfam" id="PF06101">
    <property type="entry name" value="Vps62"/>
    <property type="match status" value="2"/>
</dbReference>
<dbReference type="InterPro" id="IPR026854">
    <property type="entry name" value="VPS13_N"/>
</dbReference>
<name>A0A978UFI3_ZIZJJ</name>
<dbReference type="InterPro" id="IPR000008">
    <property type="entry name" value="C2_dom"/>
</dbReference>
<accession>A0A978UFI3</accession>